<comment type="caution">
    <text evidence="1">The sequence shown here is derived from an EMBL/GenBank/DDBJ whole genome shotgun (WGS) entry which is preliminary data.</text>
</comment>
<keyword evidence="1" id="KW-0496">Mitochondrion</keyword>
<gene>
    <name evidence="1" type="ORF">ABT39_MTgene5797</name>
</gene>
<evidence type="ECO:0000313" key="1">
    <source>
        <dbReference type="EMBL" id="KUM47611.1"/>
    </source>
</evidence>
<sequence>MVERLRSSIQNESRVSKDLIDGRSGIFPELELEGKVSYPSRLSYPDPLPTSKESIPYITPPPFENSLQQLFKSTNYSQRICSFLQA</sequence>
<reference evidence="1" key="1">
    <citation type="journal article" date="2015" name="Genome Biol. Evol.">
        <title>Organellar Genomes of White Spruce (Picea glauca): Assembly and Annotation.</title>
        <authorList>
            <person name="Jackman S.D."/>
            <person name="Warren R.L."/>
            <person name="Gibb E.A."/>
            <person name="Vandervalk B.P."/>
            <person name="Mohamadi H."/>
            <person name="Chu J."/>
            <person name="Raymond A."/>
            <person name="Pleasance S."/>
            <person name="Coope R."/>
            <person name="Wildung M.R."/>
            <person name="Ritland C.E."/>
            <person name="Bousquet J."/>
            <person name="Jones S.J."/>
            <person name="Bohlmann J."/>
            <person name="Birol I."/>
        </authorList>
    </citation>
    <scope>NUCLEOTIDE SEQUENCE [LARGE SCALE GENOMIC DNA]</scope>
    <source>
        <tissue evidence="1">Flushing bud</tissue>
    </source>
</reference>
<geneLocation type="mitochondrion" evidence="1"/>
<organism evidence="1">
    <name type="scientific">Picea glauca</name>
    <name type="common">White spruce</name>
    <name type="synonym">Pinus glauca</name>
    <dbReference type="NCBI Taxonomy" id="3330"/>
    <lineage>
        <taxon>Eukaryota</taxon>
        <taxon>Viridiplantae</taxon>
        <taxon>Streptophyta</taxon>
        <taxon>Embryophyta</taxon>
        <taxon>Tracheophyta</taxon>
        <taxon>Spermatophyta</taxon>
        <taxon>Pinopsida</taxon>
        <taxon>Pinidae</taxon>
        <taxon>Conifers I</taxon>
        <taxon>Pinales</taxon>
        <taxon>Pinaceae</taxon>
        <taxon>Picea</taxon>
    </lineage>
</organism>
<dbReference type="EMBL" id="LKAM01000007">
    <property type="protein sequence ID" value="KUM47611.1"/>
    <property type="molecule type" value="Genomic_DNA"/>
</dbReference>
<dbReference type="AlphaFoldDB" id="A0A101LYB4"/>
<accession>A0A101LYB4</accession>
<protein>
    <submittedName>
        <fullName evidence="1">Uncharacterized protein</fullName>
    </submittedName>
</protein>
<proteinExistence type="predicted"/>
<name>A0A101LYB4_PICGL</name>